<dbReference type="eggNOG" id="ENOG502RZAY">
    <property type="taxonomic scope" value="Eukaryota"/>
</dbReference>
<dbReference type="Gene3D" id="2.60.120.260">
    <property type="entry name" value="Galactose-binding domain-like"/>
    <property type="match status" value="1"/>
</dbReference>
<dbReference type="GeneID" id="20210803"/>
<comment type="similarity">
    <text evidence="2">Belongs to the NR2C2AP family.</text>
</comment>
<sequence length="152" mass="17289">MSLLASGGVKIRVSSVLNRNVRQFGKQHLTDNDEETCWNSDQGSPQVIMVEFPNEVLISELVLKFQGGFVGKDCLLLGQQQTTNDDTIEWKEIMEFFPKDISSEQIFNCKESGNQLEPVKKLKIVFQSSFDFFGRVTIYKLDIIGSYVVVDR</sequence>
<reference evidence="5 7" key="2">
    <citation type="journal article" date="2013" name="Nature">
        <title>Insights into bilaterian evolution from three spiralian genomes.</title>
        <authorList>
            <person name="Simakov O."/>
            <person name="Marletaz F."/>
            <person name="Cho S.J."/>
            <person name="Edsinger-Gonzales E."/>
            <person name="Havlak P."/>
            <person name="Hellsten U."/>
            <person name="Kuo D.H."/>
            <person name="Larsson T."/>
            <person name="Lv J."/>
            <person name="Arendt D."/>
            <person name="Savage R."/>
            <person name="Osoegawa K."/>
            <person name="de Jong P."/>
            <person name="Grimwood J."/>
            <person name="Chapman J.A."/>
            <person name="Shapiro H."/>
            <person name="Aerts A."/>
            <person name="Otillar R.P."/>
            <person name="Terry A.Y."/>
            <person name="Boore J.L."/>
            <person name="Grigoriev I.V."/>
            <person name="Lindberg D.R."/>
            <person name="Seaver E.C."/>
            <person name="Weisblat D.A."/>
            <person name="Putnam N.H."/>
            <person name="Rokhsar D.S."/>
        </authorList>
    </citation>
    <scope>NUCLEOTIDE SEQUENCE</scope>
</reference>
<dbReference type="Proteomes" id="UP000015101">
    <property type="component" value="Unassembled WGS sequence"/>
</dbReference>
<dbReference type="FunCoup" id="T1FPQ6">
    <property type="interactions" value="14"/>
</dbReference>
<evidence type="ECO:0000256" key="4">
    <source>
        <dbReference type="ARBA" id="ARBA00023242"/>
    </source>
</evidence>
<protein>
    <recommendedName>
        <fullName evidence="3">Nuclear receptor 2C2-associated protein</fullName>
    </recommendedName>
</protein>
<evidence type="ECO:0000313" key="5">
    <source>
        <dbReference type="EMBL" id="ESO13231.1"/>
    </source>
</evidence>
<evidence type="ECO:0000313" key="6">
    <source>
        <dbReference type="EnsemblMetazoa" id="HelroP188174"/>
    </source>
</evidence>
<dbReference type="AlphaFoldDB" id="T1FPQ6"/>
<keyword evidence="4" id="KW-0539">Nucleus</keyword>
<dbReference type="KEGG" id="hro:HELRODRAFT_188174"/>
<accession>T1FPQ6</accession>
<proteinExistence type="inferred from homology"/>
<dbReference type="OrthoDB" id="10052260at2759"/>
<dbReference type="CTD" id="20210803"/>
<dbReference type="InterPro" id="IPR008979">
    <property type="entry name" value="Galactose-bd-like_sf"/>
</dbReference>
<dbReference type="FunFam" id="2.60.120.260:FF:000070">
    <property type="entry name" value="Nuclear receptor 2C2-associated protein"/>
    <property type="match status" value="1"/>
</dbReference>
<dbReference type="InParanoid" id="T1FPQ6"/>
<comment type="subcellular location">
    <subcellularLocation>
        <location evidence="1">Nucleus</location>
    </subcellularLocation>
</comment>
<dbReference type="STRING" id="6412.T1FPQ6"/>
<keyword evidence="7" id="KW-1185">Reference proteome</keyword>
<dbReference type="HOGENOM" id="CLU_133965_0_0_1"/>
<dbReference type="EMBL" id="KB095811">
    <property type="protein sequence ID" value="ESO13231.1"/>
    <property type="molecule type" value="Genomic_DNA"/>
</dbReference>
<dbReference type="GO" id="GO:0005634">
    <property type="term" value="C:nucleus"/>
    <property type="evidence" value="ECO:0007669"/>
    <property type="project" value="UniProtKB-SubCell"/>
</dbReference>
<evidence type="ECO:0000313" key="7">
    <source>
        <dbReference type="Proteomes" id="UP000015101"/>
    </source>
</evidence>
<dbReference type="EMBL" id="AMQM01000400">
    <property type="status" value="NOT_ANNOTATED_CDS"/>
    <property type="molecule type" value="Genomic_DNA"/>
</dbReference>
<dbReference type="RefSeq" id="XP_009009951.1">
    <property type="nucleotide sequence ID" value="XM_009011703.1"/>
</dbReference>
<gene>
    <name evidence="6" type="primary">20210803</name>
    <name evidence="5" type="ORF">HELRODRAFT_188174</name>
</gene>
<evidence type="ECO:0000256" key="2">
    <source>
        <dbReference type="ARBA" id="ARBA00009556"/>
    </source>
</evidence>
<organism evidence="6 7">
    <name type="scientific">Helobdella robusta</name>
    <name type="common">Californian leech</name>
    <dbReference type="NCBI Taxonomy" id="6412"/>
    <lineage>
        <taxon>Eukaryota</taxon>
        <taxon>Metazoa</taxon>
        <taxon>Spiralia</taxon>
        <taxon>Lophotrochozoa</taxon>
        <taxon>Annelida</taxon>
        <taxon>Clitellata</taxon>
        <taxon>Hirudinea</taxon>
        <taxon>Rhynchobdellida</taxon>
        <taxon>Glossiphoniidae</taxon>
        <taxon>Helobdella</taxon>
    </lineage>
</organism>
<name>T1FPQ6_HELRO</name>
<reference evidence="6" key="3">
    <citation type="submission" date="2015-06" db="UniProtKB">
        <authorList>
            <consortium name="EnsemblMetazoa"/>
        </authorList>
    </citation>
    <scope>IDENTIFICATION</scope>
</reference>
<dbReference type="OMA" id="FFGRITV"/>
<dbReference type="EnsemblMetazoa" id="HelroT188174">
    <property type="protein sequence ID" value="HelroP188174"/>
    <property type="gene ID" value="HelroG188174"/>
</dbReference>
<evidence type="ECO:0000256" key="1">
    <source>
        <dbReference type="ARBA" id="ARBA00004123"/>
    </source>
</evidence>
<dbReference type="SUPFAM" id="SSF49785">
    <property type="entry name" value="Galactose-binding domain-like"/>
    <property type="match status" value="1"/>
</dbReference>
<evidence type="ECO:0000256" key="3">
    <source>
        <dbReference type="ARBA" id="ARBA00019956"/>
    </source>
</evidence>
<reference evidence="7" key="1">
    <citation type="submission" date="2012-12" db="EMBL/GenBank/DDBJ databases">
        <authorList>
            <person name="Hellsten U."/>
            <person name="Grimwood J."/>
            <person name="Chapman J.A."/>
            <person name="Shapiro H."/>
            <person name="Aerts A."/>
            <person name="Otillar R.P."/>
            <person name="Terry A.Y."/>
            <person name="Boore J.L."/>
            <person name="Simakov O."/>
            <person name="Marletaz F."/>
            <person name="Cho S.-J."/>
            <person name="Edsinger-Gonzales E."/>
            <person name="Havlak P."/>
            <person name="Kuo D.-H."/>
            <person name="Larsson T."/>
            <person name="Lv J."/>
            <person name="Arendt D."/>
            <person name="Savage R."/>
            <person name="Osoegawa K."/>
            <person name="de Jong P."/>
            <person name="Lindberg D.R."/>
            <person name="Seaver E.C."/>
            <person name="Weisblat D.A."/>
            <person name="Putnam N.H."/>
            <person name="Grigoriev I.V."/>
            <person name="Rokhsar D.S."/>
        </authorList>
    </citation>
    <scope>NUCLEOTIDE SEQUENCE</scope>
</reference>